<dbReference type="GO" id="GO:0000785">
    <property type="term" value="C:chromatin"/>
    <property type="evidence" value="ECO:0007669"/>
    <property type="project" value="TreeGrafter"/>
</dbReference>
<evidence type="ECO:0000256" key="3">
    <source>
        <dbReference type="ARBA" id="ARBA00022705"/>
    </source>
</evidence>
<dbReference type="GO" id="GO:0031390">
    <property type="term" value="C:Ctf18 RFC-like complex"/>
    <property type="evidence" value="ECO:0007669"/>
    <property type="project" value="InterPro"/>
</dbReference>
<keyword evidence="4" id="KW-1185">Reference proteome</keyword>
<proteinExistence type="inferred from homology"/>
<dbReference type="KEGG" id="soy:115885412"/>
<dbReference type="Pfam" id="PF09724">
    <property type="entry name" value="Dcc1"/>
    <property type="match status" value="1"/>
</dbReference>
<organism evidence="4 5">
    <name type="scientific">Sitophilus oryzae</name>
    <name type="common">Rice weevil</name>
    <name type="synonym">Curculio oryzae</name>
    <dbReference type="NCBI Taxonomy" id="7048"/>
    <lineage>
        <taxon>Eukaryota</taxon>
        <taxon>Metazoa</taxon>
        <taxon>Ecdysozoa</taxon>
        <taxon>Arthropoda</taxon>
        <taxon>Hexapoda</taxon>
        <taxon>Insecta</taxon>
        <taxon>Pterygota</taxon>
        <taxon>Neoptera</taxon>
        <taxon>Endopterygota</taxon>
        <taxon>Coleoptera</taxon>
        <taxon>Polyphaga</taxon>
        <taxon>Cucujiformia</taxon>
        <taxon>Curculionidae</taxon>
        <taxon>Dryophthorinae</taxon>
        <taxon>Sitophilus</taxon>
    </lineage>
</organism>
<dbReference type="FunCoup" id="A0A6J2YAE5">
    <property type="interactions" value="1357"/>
</dbReference>
<dbReference type="AlphaFoldDB" id="A0A6J2YAE5"/>
<dbReference type="PANTHER" id="PTHR13395:SF6">
    <property type="entry name" value="SISTER CHROMATID COHESION PROTEIN DCC1"/>
    <property type="match status" value="1"/>
</dbReference>
<dbReference type="Proteomes" id="UP000504635">
    <property type="component" value="Unplaced"/>
</dbReference>
<comment type="similarity">
    <text evidence="1">Belongs to the DCC1 family.</text>
</comment>
<accession>A0A6J2YAE5</accession>
<keyword evidence="3" id="KW-0235">DNA replication</keyword>
<reference evidence="5" key="1">
    <citation type="submission" date="2025-08" db="UniProtKB">
        <authorList>
            <consortium name="RefSeq"/>
        </authorList>
    </citation>
    <scope>IDENTIFICATION</scope>
    <source>
        <tissue evidence="5">Gonads</tissue>
    </source>
</reference>
<dbReference type="InterPro" id="IPR019128">
    <property type="entry name" value="Dcc1"/>
</dbReference>
<evidence type="ECO:0000313" key="5">
    <source>
        <dbReference type="RefSeq" id="XP_030760179.1"/>
    </source>
</evidence>
<dbReference type="GO" id="GO:0034088">
    <property type="term" value="P:maintenance of mitotic sister chromatid cohesion"/>
    <property type="evidence" value="ECO:0007669"/>
    <property type="project" value="TreeGrafter"/>
</dbReference>
<evidence type="ECO:0000256" key="2">
    <source>
        <dbReference type="ARBA" id="ARBA00017682"/>
    </source>
</evidence>
<name>A0A6J2YAE5_SITOR</name>
<dbReference type="GO" id="GO:0006260">
    <property type="term" value="P:DNA replication"/>
    <property type="evidence" value="ECO:0007669"/>
    <property type="project" value="UniProtKB-KW"/>
</dbReference>
<dbReference type="GeneID" id="115885412"/>
<evidence type="ECO:0000256" key="1">
    <source>
        <dbReference type="ARBA" id="ARBA00007017"/>
    </source>
</evidence>
<dbReference type="RefSeq" id="XP_030760179.1">
    <property type="nucleotide sequence ID" value="XM_030904319.1"/>
</dbReference>
<sequence length="390" mass="45208">MSERDLSDVNRILHFAKLTEEEILPTSQALYFAPENIHNNDFRLLELNNDLLKVIEENRPLYIKGEDNDEVVLCTEDSTFHVTEAETSNNLLLVRPLKVSSDITENSERTVETVQICSIFQEYLEAVPGRPHLHKLYDLLSETTYKGPEYEFELGDKKLYTLEELKDIVQASDKELADALKTMDLVEIDGKIRQIEFDYHFRVLSYMLKLIDENSWGLDTIDFDETCDTLKDLVSEDVIKSLFEKYTEESHVIDGIQLYRYKEHNICQFFARVLLKEAGKFNFEDFVQAWKDSVPEGMVPSEDMLYGVAIINRKSSPSVIWSFEEHTLPDNVIERFKILFEAKDKWTVPEISPYIKPLTTNKLDVNALLAKHARASKIDGVKYYSAKHAK</sequence>
<dbReference type="PANTHER" id="PTHR13395">
    <property type="entry name" value="SISTER CHROMATID COHESION PROTEIN DCC1-RELATED"/>
    <property type="match status" value="1"/>
</dbReference>
<evidence type="ECO:0000313" key="4">
    <source>
        <dbReference type="Proteomes" id="UP000504635"/>
    </source>
</evidence>
<dbReference type="GO" id="GO:0000775">
    <property type="term" value="C:chromosome, centromeric region"/>
    <property type="evidence" value="ECO:0007669"/>
    <property type="project" value="TreeGrafter"/>
</dbReference>
<protein>
    <recommendedName>
        <fullName evidence="2">Sister chromatid cohesion protein DCC1</fullName>
    </recommendedName>
</protein>
<dbReference type="OrthoDB" id="5199543at2759"/>
<gene>
    <name evidence="5" type="primary">LOC115885412</name>
</gene>
<dbReference type="InParanoid" id="A0A6J2YAE5"/>